<proteinExistence type="predicted"/>
<gene>
    <name evidence="3" type="primary">SUVC12G4820</name>
    <name evidence="3" type="ORF">SUVC_12G4820</name>
</gene>
<dbReference type="Pfam" id="PF21449">
    <property type="entry name" value="RIF2_ASCE"/>
    <property type="match status" value="1"/>
</dbReference>
<feature type="domain" description="RIF2 ASCE" evidence="1">
    <location>
        <begin position="185"/>
        <end position="277"/>
    </location>
</feature>
<accession>A0AA35NIJ3</accession>
<organism evidence="3 4">
    <name type="scientific">Saccharomyces uvarum</name>
    <name type="common">Yeast</name>
    <name type="synonym">Saccharomyces bayanus var. uvarum</name>
    <dbReference type="NCBI Taxonomy" id="230603"/>
    <lineage>
        <taxon>Eukaryota</taxon>
        <taxon>Fungi</taxon>
        <taxon>Dikarya</taxon>
        <taxon>Ascomycota</taxon>
        <taxon>Saccharomycotina</taxon>
        <taxon>Saccharomycetes</taxon>
        <taxon>Saccharomycetales</taxon>
        <taxon>Saccharomycetaceae</taxon>
        <taxon>Saccharomyces</taxon>
    </lineage>
</organism>
<dbReference type="EMBL" id="OX365923">
    <property type="protein sequence ID" value="CAI4047442.1"/>
    <property type="molecule type" value="Genomic_DNA"/>
</dbReference>
<dbReference type="InterPro" id="IPR049045">
    <property type="entry name" value="RIF2_lid"/>
</dbReference>
<name>A0AA35NIJ3_SACUV</name>
<evidence type="ECO:0000313" key="4">
    <source>
        <dbReference type="Proteomes" id="UP001162090"/>
    </source>
</evidence>
<evidence type="ECO:0000259" key="1">
    <source>
        <dbReference type="Pfam" id="PF21449"/>
    </source>
</evidence>
<protein>
    <recommendedName>
        <fullName evidence="5">Rif2p</fullName>
    </recommendedName>
</protein>
<evidence type="ECO:0008006" key="5">
    <source>
        <dbReference type="Google" id="ProtNLM"/>
    </source>
</evidence>
<sequence>MEHLESDFAPIRKSQKVVDSDKIVRAINDDLEQKNFTILQRLSLVPIKESVKGSKVSKPRSVKRRVDHTFYQDFKSMALDELSANYSSVGYISGLNSFLTNDFGKMRNHIIFFNQIKDIHQYAGIDREVSGILSSIGLNVVIVDMNDYLIKGIFPLDKLRAYIKTNGKRQFTAHLDFKVNGNTLDDTFDLMMMLMRKIGQTLDVNHIVYFRFEQLDESSPSNVIIPLKLMEFMKILSSLQKIENIAFKFLFYSNNNNVSTLLSTALKKELNTEPIVFQCPILTPYQVQEHLKKMIKFTSYPENELLRSYNVFIRSQLNARNSNLAKFFKLLEGFPHPFTYLFNVFTEILVQSKTFDELLDMITNRLTARNYPHRSYNFKKNQRLPLKVTREVHQT</sequence>
<dbReference type="Gene3D" id="1.20.120.1650">
    <property type="match status" value="1"/>
</dbReference>
<dbReference type="Proteomes" id="UP001162090">
    <property type="component" value="Chromosome 12"/>
</dbReference>
<dbReference type="InterPro" id="IPR049044">
    <property type="entry name" value="RIF2_ASCE"/>
</dbReference>
<feature type="domain" description="RIF2 AAA+ lid" evidence="2">
    <location>
        <begin position="286"/>
        <end position="367"/>
    </location>
</feature>
<reference evidence="3" key="1">
    <citation type="submission" date="2022-10" db="EMBL/GenBank/DDBJ databases">
        <authorList>
            <person name="Byrne P K."/>
        </authorList>
    </citation>
    <scope>NUCLEOTIDE SEQUENCE</scope>
    <source>
        <strain evidence="3">CBS7001</strain>
    </source>
</reference>
<evidence type="ECO:0000313" key="3">
    <source>
        <dbReference type="EMBL" id="CAI4047442.1"/>
    </source>
</evidence>
<dbReference type="Pfam" id="PF21450">
    <property type="entry name" value="RIF2_lid"/>
    <property type="match status" value="1"/>
</dbReference>
<evidence type="ECO:0000259" key="2">
    <source>
        <dbReference type="Pfam" id="PF21450"/>
    </source>
</evidence>
<dbReference type="AlphaFoldDB" id="A0AA35NIJ3"/>
<dbReference type="Gene3D" id="3.40.50.12060">
    <property type="match status" value="1"/>
</dbReference>